<dbReference type="Proteomes" id="UP001164250">
    <property type="component" value="Chromosome 8"/>
</dbReference>
<name>A0ACC1ARY8_9ROSI</name>
<sequence>MSLHQPSTKLFLTASKIDTLLRGHPLVATGSHRKASINGVKIVEWDVYNDGKVIVHGVEEFFDPAFQTLRYPWFDDNNGGCGGGGNNESKVVKGFRDDDFRVLVLMVSVLTKFYVLILWVKWKY</sequence>
<keyword evidence="2" id="KW-1185">Reference proteome</keyword>
<organism evidence="1 2">
    <name type="scientific">Pistacia atlantica</name>
    <dbReference type="NCBI Taxonomy" id="434234"/>
    <lineage>
        <taxon>Eukaryota</taxon>
        <taxon>Viridiplantae</taxon>
        <taxon>Streptophyta</taxon>
        <taxon>Embryophyta</taxon>
        <taxon>Tracheophyta</taxon>
        <taxon>Spermatophyta</taxon>
        <taxon>Magnoliopsida</taxon>
        <taxon>eudicotyledons</taxon>
        <taxon>Gunneridae</taxon>
        <taxon>Pentapetalae</taxon>
        <taxon>rosids</taxon>
        <taxon>malvids</taxon>
        <taxon>Sapindales</taxon>
        <taxon>Anacardiaceae</taxon>
        <taxon>Pistacia</taxon>
    </lineage>
</organism>
<proteinExistence type="predicted"/>
<evidence type="ECO:0000313" key="1">
    <source>
        <dbReference type="EMBL" id="KAJ0089437.1"/>
    </source>
</evidence>
<evidence type="ECO:0000313" key="2">
    <source>
        <dbReference type="Proteomes" id="UP001164250"/>
    </source>
</evidence>
<comment type="caution">
    <text evidence="1">The sequence shown here is derived from an EMBL/GenBank/DDBJ whole genome shotgun (WGS) entry which is preliminary data.</text>
</comment>
<accession>A0ACC1ARY8</accession>
<protein>
    <submittedName>
        <fullName evidence="1">Uncharacterized protein</fullName>
    </submittedName>
</protein>
<gene>
    <name evidence="1" type="ORF">Patl1_14444</name>
</gene>
<dbReference type="EMBL" id="CM047904">
    <property type="protein sequence ID" value="KAJ0089437.1"/>
    <property type="molecule type" value="Genomic_DNA"/>
</dbReference>
<reference evidence="2" key="1">
    <citation type="journal article" date="2023" name="G3 (Bethesda)">
        <title>Genome assembly and association tests identify interacting loci associated with vigor, precocity, and sex in interspecific pistachio rootstocks.</title>
        <authorList>
            <person name="Palmer W."/>
            <person name="Jacygrad E."/>
            <person name="Sagayaradj S."/>
            <person name="Cavanaugh K."/>
            <person name="Han R."/>
            <person name="Bertier L."/>
            <person name="Beede B."/>
            <person name="Kafkas S."/>
            <person name="Golino D."/>
            <person name="Preece J."/>
            <person name="Michelmore R."/>
        </authorList>
    </citation>
    <scope>NUCLEOTIDE SEQUENCE [LARGE SCALE GENOMIC DNA]</scope>
</reference>